<accession>A0ABU7A9Y3</accession>
<evidence type="ECO:0000313" key="3">
    <source>
        <dbReference type="Proteomes" id="UP001345963"/>
    </source>
</evidence>
<organism evidence="2 3">
    <name type="scientific">Ataeniobius toweri</name>
    <dbReference type="NCBI Taxonomy" id="208326"/>
    <lineage>
        <taxon>Eukaryota</taxon>
        <taxon>Metazoa</taxon>
        <taxon>Chordata</taxon>
        <taxon>Craniata</taxon>
        <taxon>Vertebrata</taxon>
        <taxon>Euteleostomi</taxon>
        <taxon>Actinopterygii</taxon>
        <taxon>Neopterygii</taxon>
        <taxon>Teleostei</taxon>
        <taxon>Neoteleostei</taxon>
        <taxon>Acanthomorphata</taxon>
        <taxon>Ovalentaria</taxon>
        <taxon>Atherinomorphae</taxon>
        <taxon>Cyprinodontiformes</taxon>
        <taxon>Goodeidae</taxon>
        <taxon>Ataeniobius</taxon>
    </lineage>
</organism>
<name>A0ABU7A9Y3_9TELE</name>
<protein>
    <submittedName>
        <fullName evidence="2">Uncharacterized protein</fullName>
    </submittedName>
</protein>
<proteinExistence type="predicted"/>
<gene>
    <name evidence="2" type="ORF">ATANTOWER_021867</name>
</gene>
<dbReference type="EMBL" id="JAHUTI010009883">
    <property type="protein sequence ID" value="MED6234646.1"/>
    <property type="molecule type" value="Genomic_DNA"/>
</dbReference>
<feature type="compositionally biased region" description="Polar residues" evidence="1">
    <location>
        <begin position="12"/>
        <end position="22"/>
    </location>
</feature>
<reference evidence="2 3" key="1">
    <citation type="submission" date="2021-07" db="EMBL/GenBank/DDBJ databases">
        <authorList>
            <person name="Palmer J.M."/>
        </authorList>
    </citation>
    <scope>NUCLEOTIDE SEQUENCE [LARGE SCALE GENOMIC DNA]</scope>
    <source>
        <strain evidence="2 3">AT_MEX2019</strain>
        <tissue evidence="2">Muscle</tissue>
    </source>
</reference>
<keyword evidence="3" id="KW-1185">Reference proteome</keyword>
<sequence length="119" mass="12972">MPLREMKWRTSRGLTSQTQRSKAPSGLNPGTRLTASPRDGELTLGWERSPGLRGLAEREVGCLGFRIIANHSGFKMSTGCGGISSKLMTFKVIIFAPRAQPSEFRHPGPCGIRDETKTG</sequence>
<feature type="region of interest" description="Disordered" evidence="1">
    <location>
        <begin position="1"/>
        <end position="45"/>
    </location>
</feature>
<evidence type="ECO:0000256" key="1">
    <source>
        <dbReference type="SAM" id="MobiDB-lite"/>
    </source>
</evidence>
<comment type="caution">
    <text evidence="2">The sequence shown here is derived from an EMBL/GenBank/DDBJ whole genome shotgun (WGS) entry which is preliminary data.</text>
</comment>
<dbReference type="Proteomes" id="UP001345963">
    <property type="component" value="Unassembled WGS sequence"/>
</dbReference>
<evidence type="ECO:0000313" key="2">
    <source>
        <dbReference type="EMBL" id="MED6234646.1"/>
    </source>
</evidence>